<dbReference type="AlphaFoldDB" id="D8JYP6"/>
<accession>D8JYP6</accession>
<dbReference type="Gene3D" id="3.50.50.60">
    <property type="entry name" value="FAD/NAD(P)-binding domain"/>
    <property type="match status" value="2"/>
</dbReference>
<dbReference type="PRINTS" id="PR00420">
    <property type="entry name" value="RNGMNOXGNASE"/>
</dbReference>
<dbReference type="InterPro" id="IPR002938">
    <property type="entry name" value="FAD-bd"/>
</dbReference>
<evidence type="ECO:0000259" key="2">
    <source>
        <dbReference type="Pfam" id="PF01494"/>
    </source>
</evidence>
<dbReference type="PANTHER" id="PTHR43476:SF5">
    <property type="entry name" value="FAD-DEPENDENT MONOOXYGENASE"/>
    <property type="match status" value="1"/>
</dbReference>
<dbReference type="InterPro" id="IPR036188">
    <property type="entry name" value="FAD/NAD-bd_sf"/>
</dbReference>
<sequence>MDQHVTCCIAGGGPAGMMLGVLLARAGVDVLVLEKHKDFLRDFRGDTIHPSTLRLMEELGWLDEFLRLPHQEVKQLYGQFGETRIKLADFSSLPISTKFIALMPQWDFLDFLAEKGRAYPKFSLRMNAEATDLVHDGGRVSGVKVTTPEGPLTVSADLVVAADGRTSTLRKASGLVSENFGAPMDVMWFRLPRLPTDTEETQARFDAGQIFIMLQRGDYWQCAYVIPKGDDAKVRAAGLDAFRKSVGALLPFEASRADAIADWDHVKLLTVAVDRLNEWARPGLLCIGDAAHAMSPVGGVGINLAVQDAVAAANSLWQPLKEKRLTFDDLKTVQARRDFPTHATQRLQLTVQNRVIAKTLAKTRDVKPPLAFRLFNSLPFLSRIPARLIGLGFRPEHVSDAIRKGNGA</sequence>
<proteinExistence type="predicted"/>
<dbReference type="KEGG" id="hdn:Hden_1691"/>
<dbReference type="NCBIfam" id="NF004833">
    <property type="entry name" value="PRK06185.1-1"/>
    <property type="match status" value="1"/>
</dbReference>
<keyword evidence="3" id="KW-0503">Monooxygenase</keyword>
<name>D8JYP6_HYPDA</name>
<keyword evidence="1" id="KW-0560">Oxidoreductase</keyword>
<dbReference type="GO" id="GO:0004497">
    <property type="term" value="F:monooxygenase activity"/>
    <property type="evidence" value="ECO:0007669"/>
    <property type="project" value="UniProtKB-KW"/>
</dbReference>
<dbReference type="PANTHER" id="PTHR43476">
    <property type="entry name" value="3-(3-HYDROXY-PHENYL)PROPIONATE/3-HYDROXYCINNAMIC ACID HYDROXYLASE"/>
    <property type="match status" value="1"/>
</dbReference>
<organism evidence="3 4">
    <name type="scientific">Hyphomicrobium denitrificans (strain ATCC 51888 / DSM 1869 / NCIMB 11706 / TK 0415)</name>
    <dbReference type="NCBI Taxonomy" id="582899"/>
    <lineage>
        <taxon>Bacteria</taxon>
        <taxon>Pseudomonadati</taxon>
        <taxon>Pseudomonadota</taxon>
        <taxon>Alphaproteobacteria</taxon>
        <taxon>Hyphomicrobiales</taxon>
        <taxon>Hyphomicrobiaceae</taxon>
        <taxon>Hyphomicrobium</taxon>
    </lineage>
</organism>
<dbReference type="HOGENOM" id="CLU_033626_0_0_5"/>
<feature type="domain" description="FAD-binding" evidence="2">
    <location>
        <begin position="5"/>
        <end position="324"/>
    </location>
</feature>
<keyword evidence="4" id="KW-1185">Reference proteome</keyword>
<dbReference type="EMBL" id="CP002083">
    <property type="protein sequence ID" value="ADJ23498.1"/>
    <property type="molecule type" value="Genomic_DNA"/>
</dbReference>
<reference evidence="4" key="1">
    <citation type="journal article" date="2011" name="J. Bacteriol.">
        <title>Genome sequences of eight morphologically diverse alphaproteobacteria.</title>
        <authorList>
            <consortium name="US DOE Joint Genome Institute"/>
            <person name="Brown P.J."/>
            <person name="Kysela D.T."/>
            <person name="Buechlein A."/>
            <person name="Hemmerich C."/>
            <person name="Brun Y.V."/>
        </authorList>
    </citation>
    <scope>NUCLEOTIDE SEQUENCE [LARGE SCALE GENOMIC DNA]</scope>
    <source>
        <strain evidence="4">ATCC 51888 / DSM 1869 / NCIB 11706 / TK 0415</strain>
    </source>
</reference>
<dbReference type="Proteomes" id="UP000002033">
    <property type="component" value="Chromosome"/>
</dbReference>
<evidence type="ECO:0000256" key="1">
    <source>
        <dbReference type="ARBA" id="ARBA00023002"/>
    </source>
</evidence>
<evidence type="ECO:0000313" key="4">
    <source>
        <dbReference type="Proteomes" id="UP000002033"/>
    </source>
</evidence>
<dbReference type="RefSeq" id="WP_013215657.1">
    <property type="nucleotide sequence ID" value="NC_014313.1"/>
</dbReference>
<dbReference type="NCBIfam" id="NF004834">
    <property type="entry name" value="PRK06185.1-3"/>
    <property type="match status" value="1"/>
</dbReference>
<dbReference type="InterPro" id="IPR050631">
    <property type="entry name" value="PheA/TfdB_FAD_monoxygenase"/>
</dbReference>
<protein>
    <submittedName>
        <fullName evidence="3">Monooxygenase FAD-binding protein</fullName>
    </submittedName>
</protein>
<dbReference type="OrthoDB" id="9791689at2"/>
<dbReference type="GO" id="GO:0071949">
    <property type="term" value="F:FAD binding"/>
    <property type="evidence" value="ECO:0007669"/>
    <property type="project" value="InterPro"/>
</dbReference>
<dbReference type="SUPFAM" id="SSF51905">
    <property type="entry name" value="FAD/NAD(P)-binding domain"/>
    <property type="match status" value="1"/>
</dbReference>
<dbReference type="STRING" id="582899.Hden_1691"/>
<gene>
    <name evidence="3" type="ordered locus">Hden_1691</name>
</gene>
<evidence type="ECO:0000313" key="3">
    <source>
        <dbReference type="EMBL" id="ADJ23498.1"/>
    </source>
</evidence>
<dbReference type="Pfam" id="PF01494">
    <property type="entry name" value="FAD_binding_3"/>
    <property type="match status" value="1"/>
</dbReference>
<dbReference type="eggNOG" id="COG0654">
    <property type="taxonomic scope" value="Bacteria"/>
</dbReference>